<evidence type="ECO:0000313" key="1">
    <source>
        <dbReference type="EMBL" id="KGF53551.1"/>
    </source>
</evidence>
<dbReference type="PATRIC" id="fig|742738.3.peg.3796"/>
<dbReference type="RefSeq" id="WP_024724315.1">
    <property type="nucleotide sequence ID" value="NZ_KN174167.1"/>
</dbReference>
<gene>
    <name evidence="1" type="ORF">HMPREF9460_03687</name>
</gene>
<reference evidence="1 2" key="1">
    <citation type="submission" date="2011-08" db="EMBL/GenBank/DDBJ databases">
        <title>The Genome Sequence of Clostridium orbiscindens 1_3_50AFAA.</title>
        <authorList>
            <consortium name="The Broad Institute Genome Sequencing Platform"/>
            <person name="Earl A."/>
            <person name="Ward D."/>
            <person name="Feldgarden M."/>
            <person name="Gevers D."/>
            <person name="Daigneault M."/>
            <person name="Strauss J."/>
            <person name="Allen-Vercoe E."/>
            <person name="Young S.K."/>
            <person name="Zeng Q."/>
            <person name="Gargeya S."/>
            <person name="Fitzgerald M."/>
            <person name="Haas B."/>
            <person name="Abouelleil A."/>
            <person name="Alvarado L."/>
            <person name="Arachchi H.M."/>
            <person name="Berlin A."/>
            <person name="Brown A."/>
            <person name="Chapman S.B."/>
            <person name="Chen Z."/>
            <person name="Dunbar C."/>
            <person name="Freedman E."/>
            <person name="Gearin G."/>
            <person name="Gellesch M."/>
            <person name="Goldberg J."/>
            <person name="Griggs A."/>
            <person name="Gujja S."/>
            <person name="Heiman D."/>
            <person name="Howarth C."/>
            <person name="Larson L."/>
            <person name="Lui A."/>
            <person name="MacDonald P.J.P."/>
            <person name="Montmayeur A."/>
            <person name="Murphy C."/>
            <person name="Neiman D."/>
            <person name="Pearson M."/>
            <person name="Priest M."/>
            <person name="Roberts A."/>
            <person name="Saif S."/>
            <person name="Shea T."/>
            <person name="Shenoy N."/>
            <person name="Sisk P."/>
            <person name="Stolte C."/>
            <person name="Sykes S."/>
            <person name="Wortman J."/>
            <person name="Nusbaum C."/>
            <person name="Birren B."/>
        </authorList>
    </citation>
    <scope>NUCLEOTIDE SEQUENCE [LARGE SCALE GENOMIC DNA]</scope>
    <source>
        <strain evidence="1 2">1_3_50AFAA</strain>
    </source>
</reference>
<comment type="caution">
    <text evidence="1">The sequence shown here is derived from an EMBL/GenBank/DDBJ whole genome shotgun (WGS) entry which is preliminary data.</text>
</comment>
<keyword evidence="2" id="KW-1185">Reference proteome</keyword>
<proteinExistence type="predicted"/>
<evidence type="ECO:0000313" key="2">
    <source>
        <dbReference type="Proteomes" id="UP000029585"/>
    </source>
</evidence>
<dbReference type="Proteomes" id="UP000029585">
    <property type="component" value="Unassembled WGS sequence"/>
</dbReference>
<dbReference type="EMBL" id="ADLO01000110">
    <property type="protein sequence ID" value="KGF53551.1"/>
    <property type="molecule type" value="Genomic_DNA"/>
</dbReference>
<dbReference type="HOGENOM" id="CLU_1154843_0_0_9"/>
<protein>
    <submittedName>
        <fullName evidence="1">Uncharacterized protein</fullName>
    </submittedName>
</protein>
<organism evidence="1 2">
    <name type="scientific">Flavonifractor plautii 1_3_50AFAA</name>
    <dbReference type="NCBI Taxonomy" id="742738"/>
    <lineage>
        <taxon>Bacteria</taxon>
        <taxon>Bacillati</taxon>
        <taxon>Bacillota</taxon>
        <taxon>Clostridia</taxon>
        <taxon>Eubacteriales</taxon>
        <taxon>Oscillospiraceae</taxon>
        <taxon>Flavonifractor</taxon>
    </lineage>
</organism>
<dbReference type="AlphaFoldDB" id="A0A096B3L8"/>
<name>A0A096B3L8_FLAPL</name>
<sequence>MDWIPLGQEEYNSICQKVNYLEIKNRPGRLYQEVSKLPCTLESKVKFILQHWGWDGLPRDEGKLVISQINNFRLTFTSEVKEFIHQIYGLSLPMKKTRSLGTVEDIYGGVLRFKYPESGWKDLFITSKCLGLKFHDDVTPIGYMLNYNGFSLSGQQIDGWENPNYKPVGAWTYELYLGNNEKIYFWDSENSDGIGIEADSLISFFACAFGLIVDTEKVYGYATEEDFELMDEIERSWNQG</sequence>
<accession>A0A096B3L8</accession>